<evidence type="ECO:0000313" key="11">
    <source>
        <dbReference type="Proteomes" id="UP000278149"/>
    </source>
</evidence>
<dbReference type="PANTHER" id="PTHR24363">
    <property type="entry name" value="SERINE/THREONINE PROTEIN KINASE"/>
    <property type="match status" value="1"/>
</dbReference>
<dbReference type="Proteomes" id="UP000278149">
    <property type="component" value="Unassembled WGS sequence"/>
</dbReference>
<dbReference type="SMART" id="SM00220">
    <property type="entry name" value="S_TKc"/>
    <property type="match status" value="1"/>
</dbReference>
<dbReference type="OMA" id="HKWISES"/>
<dbReference type="GO" id="GO:0005524">
    <property type="term" value="F:ATP binding"/>
    <property type="evidence" value="ECO:0007669"/>
    <property type="project" value="UniProtKB-KW"/>
</dbReference>
<name>A0A429G5G2_9CREN</name>
<dbReference type="InterPro" id="IPR000719">
    <property type="entry name" value="Prot_kinase_dom"/>
</dbReference>
<evidence type="ECO:0000256" key="7">
    <source>
        <dbReference type="ARBA" id="ARBA00047899"/>
    </source>
</evidence>
<evidence type="ECO:0000256" key="1">
    <source>
        <dbReference type="ARBA" id="ARBA00012513"/>
    </source>
</evidence>
<keyword evidence="6" id="KW-0067">ATP-binding</keyword>
<evidence type="ECO:0000313" key="10">
    <source>
        <dbReference type="EMBL" id="RSN69060.1"/>
    </source>
</evidence>
<gene>
    <name evidence="10" type="ORF">D9Q81_04505</name>
</gene>
<evidence type="ECO:0000259" key="9">
    <source>
        <dbReference type="PROSITE" id="PS50011"/>
    </source>
</evidence>
<feature type="domain" description="Protein kinase" evidence="9">
    <location>
        <begin position="12"/>
        <end position="242"/>
    </location>
</feature>
<dbReference type="Gene3D" id="1.10.510.10">
    <property type="entry name" value="Transferase(Phosphotransferase) domain 1"/>
    <property type="match status" value="1"/>
</dbReference>
<sequence length="367" mass="40417">MNRGSLGKVDKYTLIRMLREGGFSKVFLARRERELVVVKLPKDDELSRYLLAEEAEILEEVSKPVPHENIVGFIEWIPEASALVEEYVPGPTLREAFSGRIATQGDAIRVALGCLSALERIHSLGIAHGDIKPENIILPKPLHPVLIDMGVARRFGSKSLAATLGWSAPEFLKGEVSPESDIYSVGALLLFMLTGRDPPEDPSSIKVPNNISDNLKYVLERSLNPEPWGRFGSASEMSLALMGRKLPQGEGPRLVIQGKVINLTSKITIGRIKRQGGTGNADVCLQEIGNRRLLPPGPPLGWVEISKVGGEFWISDMGAPGGVWIQEGMSWKRVMDYPLKHGQLISIGLRVKGRMALPYVLGRFYSR</sequence>
<dbReference type="GeneID" id="6094955"/>
<dbReference type="InterPro" id="IPR008271">
    <property type="entry name" value="Ser/Thr_kinase_AS"/>
</dbReference>
<evidence type="ECO:0000256" key="5">
    <source>
        <dbReference type="ARBA" id="ARBA00022777"/>
    </source>
</evidence>
<dbReference type="SUPFAM" id="SSF56112">
    <property type="entry name" value="Protein kinase-like (PK-like)"/>
    <property type="match status" value="1"/>
</dbReference>
<dbReference type="AlphaFoldDB" id="A0A429G5G2"/>
<accession>A0A429G5G2</accession>
<keyword evidence="2 10" id="KW-0723">Serine/threonine-protein kinase</keyword>
<protein>
    <recommendedName>
        <fullName evidence="1">non-specific serine/threonine protein kinase</fullName>
        <ecNumber evidence="1">2.7.11.1</ecNumber>
    </recommendedName>
</protein>
<evidence type="ECO:0000256" key="3">
    <source>
        <dbReference type="ARBA" id="ARBA00022679"/>
    </source>
</evidence>
<reference evidence="10 11" key="1">
    <citation type="submission" date="2018-10" db="EMBL/GenBank/DDBJ databases">
        <title>Co-occurring genomic capacity for anaerobic methane metabolism and dissimilatory sulfite reduction discovered in the Korarchaeota.</title>
        <authorList>
            <person name="Mckay L.J."/>
            <person name="Dlakic M."/>
            <person name="Fields M.W."/>
            <person name="Delmont T.O."/>
            <person name="Eren A.M."/>
            <person name="Jay Z.J."/>
            <person name="Klingelsmith K.B."/>
            <person name="Rusch D.B."/>
            <person name="Inskeep W.P."/>
        </authorList>
    </citation>
    <scope>NUCLEOTIDE SEQUENCE [LARGE SCALE GENOMIC DNA]</scope>
    <source>
        <strain evidence="10 11">WS</strain>
    </source>
</reference>
<evidence type="ECO:0000256" key="4">
    <source>
        <dbReference type="ARBA" id="ARBA00022741"/>
    </source>
</evidence>
<comment type="catalytic activity">
    <reaction evidence="7">
        <text>L-threonyl-[protein] + ATP = O-phospho-L-threonyl-[protein] + ADP + H(+)</text>
        <dbReference type="Rhea" id="RHEA:46608"/>
        <dbReference type="Rhea" id="RHEA-COMP:11060"/>
        <dbReference type="Rhea" id="RHEA-COMP:11605"/>
        <dbReference type="ChEBI" id="CHEBI:15378"/>
        <dbReference type="ChEBI" id="CHEBI:30013"/>
        <dbReference type="ChEBI" id="CHEBI:30616"/>
        <dbReference type="ChEBI" id="CHEBI:61977"/>
        <dbReference type="ChEBI" id="CHEBI:456216"/>
        <dbReference type="EC" id="2.7.11.1"/>
    </reaction>
</comment>
<dbReference type="CDD" id="cd14014">
    <property type="entry name" value="STKc_PknB_like"/>
    <property type="match status" value="1"/>
</dbReference>
<dbReference type="PROSITE" id="PS50011">
    <property type="entry name" value="PROTEIN_KINASE_DOM"/>
    <property type="match status" value="1"/>
</dbReference>
<keyword evidence="5 10" id="KW-0418">Kinase</keyword>
<evidence type="ECO:0000256" key="8">
    <source>
        <dbReference type="ARBA" id="ARBA00048679"/>
    </source>
</evidence>
<evidence type="ECO:0000256" key="6">
    <source>
        <dbReference type="ARBA" id="ARBA00022840"/>
    </source>
</evidence>
<dbReference type="PANTHER" id="PTHR24363:SF0">
    <property type="entry name" value="SERINE_THREONINE KINASE LIKE DOMAIN CONTAINING 1"/>
    <property type="match status" value="1"/>
</dbReference>
<dbReference type="RefSeq" id="WP_012308675.1">
    <property type="nucleotide sequence ID" value="NZ_RCOR01000022.1"/>
</dbReference>
<comment type="caution">
    <text evidence="10">The sequence shown here is derived from an EMBL/GenBank/DDBJ whole genome shotgun (WGS) entry which is preliminary data.</text>
</comment>
<keyword evidence="3" id="KW-0808">Transferase</keyword>
<organism evidence="10 11">
    <name type="scientific">Candidatus Korarchaeum cryptofilum</name>
    <dbReference type="NCBI Taxonomy" id="498846"/>
    <lineage>
        <taxon>Archaea</taxon>
        <taxon>Thermoproteota</taxon>
        <taxon>Candidatus Korarchaeia</taxon>
        <taxon>Candidatus Korarchaeales</taxon>
        <taxon>Candidatus Korarchaeaceae</taxon>
        <taxon>Candidatus Korarchaeum</taxon>
    </lineage>
</organism>
<dbReference type="GO" id="GO:0004674">
    <property type="term" value="F:protein serine/threonine kinase activity"/>
    <property type="evidence" value="ECO:0007669"/>
    <property type="project" value="UniProtKB-KW"/>
</dbReference>
<comment type="catalytic activity">
    <reaction evidence="8">
        <text>L-seryl-[protein] + ATP = O-phospho-L-seryl-[protein] + ADP + H(+)</text>
        <dbReference type="Rhea" id="RHEA:17989"/>
        <dbReference type="Rhea" id="RHEA-COMP:9863"/>
        <dbReference type="Rhea" id="RHEA-COMP:11604"/>
        <dbReference type="ChEBI" id="CHEBI:15378"/>
        <dbReference type="ChEBI" id="CHEBI:29999"/>
        <dbReference type="ChEBI" id="CHEBI:30616"/>
        <dbReference type="ChEBI" id="CHEBI:83421"/>
        <dbReference type="ChEBI" id="CHEBI:456216"/>
        <dbReference type="EC" id="2.7.11.1"/>
    </reaction>
</comment>
<evidence type="ECO:0000256" key="2">
    <source>
        <dbReference type="ARBA" id="ARBA00022527"/>
    </source>
</evidence>
<dbReference type="PROSITE" id="PS00108">
    <property type="entry name" value="PROTEIN_KINASE_ST"/>
    <property type="match status" value="1"/>
</dbReference>
<dbReference type="Pfam" id="PF00069">
    <property type="entry name" value="Pkinase"/>
    <property type="match status" value="1"/>
</dbReference>
<proteinExistence type="predicted"/>
<dbReference type="EC" id="2.7.11.1" evidence="1"/>
<dbReference type="InterPro" id="IPR011009">
    <property type="entry name" value="Kinase-like_dom_sf"/>
</dbReference>
<dbReference type="EMBL" id="RCOR01000022">
    <property type="protein sequence ID" value="RSN69060.1"/>
    <property type="molecule type" value="Genomic_DNA"/>
</dbReference>
<keyword evidence="4" id="KW-0547">Nucleotide-binding</keyword>